<protein>
    <recommendedName>
        <fullName evidence="2">Anti-sigma factor antagonist</fullName>
    </recommendedName>
</protein>
<sequence>MEIEVTNIKDISVVHVNGFMDASTSPIVEEEVLKLIEEGKTKLLLNLKDVSYMSSSGLRVFLSASKSIKAVKGKFIVCEANEVVQEILKISGFDLIIEVQEKYEEAILSF</sequence>
<feature type="domain" description="STAS" evidence="3">
    <location>
        <begin position="1"/>
        <end position="110"/>
    </location>
</feature>
<comment type="caution">
    <text evidence="4">The sequence shown here is derived from an EMBL/GenBank/DDBJ whole genome shotgun (WGS) entry which is preliminary data.</text>
</comment>
<keyword evidence="5" id="KW-1185">Reference proteome</keyword>
<proteinExistence type="inferred from homology"/>
<accession>A0A7X9XAI6</accession>
<dbReference type="EMBL" id="JABANE010000045">
    <property type="protein sequence ID" value="NME69643.1"/>
    <property type="molecule type" value="Genomic_DNA"/>
</dbReference>
<evidence type="ECO:0000313" key="4">
    <source>
        <dbReference type="EMBL" id="NME69643.1"/>
    </source>
</evidence>
<dbReference type="AlphaFoldDB" id="A0A7X9XAI6"/>
<dbReference type="GO" id="GO:0043856">
    <property type="term" value="F:anti-sigma factor antagonist activity"/>
    <property type="evidence" value="ECO:0007669"/>
    <property type="project" value="InterPro"/>
</dbReference>
<evidence type="ECO:0000256" key="1">
    <source>
        <dbReference type="ARBA" id="ARBA00009013"/>
    </source>
</evidence>
<dbReference type="CDD" id="cd07043">
    <property type="entry name" value="STAS_anti-anti-sigma_factors"/>
    <property type="match status" value="1"/>
</dbReference>
<evidence type="ECO:0000256" key="2">
    <source>
        <dbReference type="RuleBase" id="RU003749"/>
    </source>
</evidence>
<dbReference type="PROSITE" id="PS50801">
    <property type="entry name" value="STAS"/>
    <property type="match status" value="1"/>
</dbReference>
<comment type="similarity">
    <text evidence="1 2">Belongs to the anti-sigma-factor antagonist family.</text>
</comment>
<name>A0A7X9XAI6_9BACT</name>
<evidence type="ECO:0000313" key="5">
    <source>
        <dbReference type="Proteomes" id="UP000576082"/>
    </source>
</evidence>
<dbReference type="NCBIfam" id="TIGR00377">
    <property type="entry name" value="ant_ant_sig"/>
    <property type="match status" value="1"/>
</dbReference>
<dbReference type="RefSeq" id="WP_169657908.1">
    <property type="nucleotide sequence ID" value="NZ_JABANE010000045.1"/>
</dbReference>
<dbReference type="PANTHER" id="PTHR33495:SF14">
    <property type="entry name" value="ANTI-SIGMA FACTOR ANTAGONIST"/>
    <property type="match status" value="1"/>
</dbReference>
<dbReference type="InterPro" id="IPR003658">
    <property type="entry name" value="Anti-sigma_ant"/>
</dbReference>
<organism evidence="4 5">
    <name type="scientific">Flammeovirga aprica JL-4</name>
    <dbReference type="NCBI Taxonomy" id="694437"/>
    <lineage>
        <taxon>Bacteria</taxon>
        <taxon>Pseudomonadati</taxon>
        <taxon>Bacteroidota</taxon>
        <taxon>Cytophagia</taxon>
        <taxon>Cytophagales</taxon>
        <taxon>Flammeovirgaceae</taxon>
        <taxon>Flammeovirga</taxon>
    </lineage>
</organism>
<dbReference type="Proteomes" id="UP000576082">
    <property type="component" value="Unassembled WGS sequence"/>
</dbReference>
<reference evidence="4 5" key="1">
    <citation type="submission" date="2020-04" db="EMBL/GenBank/DDBJ databases">
        <title>Flammeovirga sp. SR4, a novel species isolated from seawater.</title>
        <authorList>
            <person name="Wang X."/>
        </authorList>
    </citation>
    <scope>NUCLEOTIDE SEQUENCE [LARGE SCALE GENOMIC DNA]</scope>
    <source>
        <strain evidence="4 5">ATCC 23126</strain>
    </source>
</reference>
<dbReference type="InterPro" id="IPR002645">
    <property type="entry name" value="STAS_dom"/>
</dbReference>
<evidence type="ECO:0000259" key="3">
    <source>
        <dbReference type="PROSITE" id="PS50801"/>
    </source>
</evidence>
<gene>
    <name evidence="4" type="ORF">HHU12_16815</name>
</gene>
<dbReference type="Pfam" id="PF01740">
    <property type="entry name" value="STAS"/>
    <property type="match status" value="1"/>
</dbReference>
<dbReference type="Gene3D" id="3.30.750.24">
    <property type="entry name" value="STAS domain"/>
    <property type="match status" value="1"/>
</dbReference>
<dbReference type="PANTHER" id="PTHR33495">
    <property type="entry name" value="ANTI-SIGMA FACTOR ANTAGONIST TM_1081-RELATED-RELATED"/>
    <property type="match status" value="1"/>
</dbReference>
<dbReference type="InterPro" id="IPR036513">
    <property type="entry name" value="STAS_dom_sf"/>
</dbReference>
<dbReference type="SUPFAM" id="SSF52091">
    <property type="entry name" value="SpoIIaa-like"/>
    <property type="match status" value="1"/>
</dbReference>